<accession>A0A1G9X3Q0</accession>
<dbReference type="AlphaFoldDB" id="A0A1G9X3Q0"/>
<protein>
    <submittedName>
        <fullName evidence="1">Uncharacterized protein</fullName>
    </submittedName>
</protein>
<dbReference type="Proteomes" id="UP000199226">
    <property type="component" value="Unassembled WGS sequence"/>
</dbReference>
<dbReference type="EMBL" id="FNHH01000028">
    <property type="protein sequence ID" value="SDM90983.1"/>
    <property type="molecule type" value="Genomic_DNA"/>
</dbReference>
<dbReference type="RefSeq" id="WP_090706353.1">
    <property type="nucleotide sequence ID" value="NZ_FNHH01000028.1"/>
</dbReference>
<gene>
    <name evidence="1" type="ORF">SAMN05421813_12831</name>
</gene>
<sequence>MSFGFSSTDRLHEEALQQNLWIYDKNRHVWYTPEEFKAIYGGKSKHFHELEHFVIRDPIAGIKAAHKEMKLQSTRMEELRERLHEFSIKVFKYYWKEPKFK</sequence>
<evidence type="ECO:0000313" key="2">
    <source>
        <dbReference type="Proteomes" id="UP000199226"/>
    </source>
</evidence>
<dbReference type="STRING" id="990371.SAMN05421813_12831"/>
<reference evidence="2" key="1">
    <citation type="submission" date="2016-10" db="EMBL/GenBank/DDBJ databases">
        <authorList>
            <person name="Varghese N."/>
            <person name="Submissions S."/>
        </authorList>
    </citation>
    <scope>NUCLEOTIDE SEQUENCE [LARGE SCALE GENOMIC DNA]</scope>
    <source>
        <strain evidence="2">DSM 24536</strain>
    </source>
</reference>
<evidence type="ECO:0000313" key="1">
    <source>
        <dbReference type="EMBL" id="SDM90983.1"/>
    </source>
</evidence>
<organism evidence="1 2">
    <name type="scientific">Daejeonella rubra</name>
    <dbReference type="NCBI Taxonomy" id="990371"/>
    <lineage>
        <taxon>Bacteria</taxon>
        <taxon>Pseudomonadati</taxon>
        <taxon>Bacteroidota</taxon>
        <taxon>Sphingobacteriia</taxon>
        <taxon>Sphingobacteriales</taxon>
        <taxon>Sphingobacteriaceae</taxon>
        <taxon>Daejeonella</taxon>
    </lineage>
</organism>
<dbReference type="OrthoDB" id="765612at2"/>
<keyword evidence="2" id="KW-1185">Reference proteome</keyword>
<name>A0A1G9X3Q0_9SPHI</name>
<proteinExistence type="predicted"/>